<evidence type="ECO:0000313" key="2">
    <source>
        <dbReference type="Proteomes" id="UP000253061"/>
    </source>
</evidence>
<gene>
    <name evidence="1" type="ORF">TH6_02310</name>
</gene>
<evidence type="ECO:0000313" key="1">
    <source>
        <dbReference type="EMBL" id="RCK25467.1"/>
    </source>
</evidence>
<accession>A0A367VJT3</accession>
<dbReference type="EMBL" id="JPWB01000001">
    <property type="protein sequence ID" value="RCK25467.1"/>
    <property type="molecule type" value="Genomic_DNA"/>
</dbReference>
<name>A0A367VJT3_9PROT</name>
<dbReference type="Gene3D" id="3.40.50.720">
    <property type="entry name" value="NAD(P)-binding Rossmann-like Domain"/>
    <property type="match status" value="1"/>
</dbReference>
<organism evidence="1 2">
    <name type="scientific">Thalassospira profundimaris</name>
    <dbReference type="NCBI Taxonomy" id="502049"/>
    <lineage>
        <taxon>Bacteria</taxon>
        <taxon>Pseudomonadati</taxon>
        <taxon>Pseudomonadota</taxon>
        <taxon>Alphaproteobacteria</taxon>
        <taxon>Rhodospirillales</taxon>
        <taxon>Thalassospiraceae</taxon>
        <taxon>Thalassospira</taxon>
    </lineage>
</organism>
<dbReference type="AlphaFoldDB" id="A0A367VJT3"/>
<comment type="caution">
    <text evidence="1">The sequence shown here is derived from an EMBL/GenBank/DDBJ whole genome shotgun (WGS) entry which is preliminary data.</text>
</comment>
<sequence>MRAIGNLYAYNFNGSQSPFTLILLIESNRIVFSSKFALYAVSNKKLITEKHSQCAFHLHRRSKAITEIILSDFCQTAEFRRLHIKTSTRLTQVWRKIWR</sequence>
<protein>
    <submittedName>
        <fullName evidence="1">Uncharacterized protein</fullName>
    </submittedName>
</protein>
<dbReference type="Proteomes" id="UP000253061">
    <property type="component" value="Unassembled WGS sequence"/>
</dbReference>
<proteinExistence type="predicted"/>
<reference evidence="1 2" key="1">
    <citation type="submission" date="2014-07" db="EMBL/GenBank/DDBJ databases">
        <title>Draft genome sequence of Thalassospira profundimaris R8-17.</title>
        <authorList>
            <person name="Lai Q."/>
            <person name="Shao Z."/>
        </authorList>
    </citation>
    <scope>NUCLEOTIDE SEQUENCE [LARGE SCALE GENOMIC DNA]</scope>
    <source>
        <strain evidence="1 2">R8-17</strain>
    </source>
</reference>